<proteinExistence type="predicted"/>
<organism evidence="1 2">
    <name type="scientific">Patella caerulea</name>
    <name type="common">Rayed Mediterranean limpet</name>
    <dbReference type="NCBI Taxonomy" id="87958"/>
    <lineage>
        <taxon>Eukaryota</taxon>
        <taxon>Metazoa</taxon>
        <taxon>Spiralia</taxon>
        <taxon>Lophotrochozoa</taxon>
        <taxon>Mollusca</taxon>
        <taxon>Gastropoda</taxon>
        <taxon>Patellogastropoda</taxon>
        <taxon>Patelloidea</taxon>
        <taxon>Patellidae</taxon>
        <taxon>Patella</taxon>
    </lineage>
</organism>
<evidence type="ECO:0000313" key="2">
    <source>
        <dbReference type="Proteomes" id="UP001347796"/>
    </source>
</evidence>
<dbReference type="AlphaFoldDB" id="A0AAN8PH70"/>
<accession>A0AAN8PH70</accession>
<protein>
    <submittedName>
        <fullName evidence="1">Uncharacterized protein</fullName>
    </submittedName>
</protein>
<reference evidence="1 2" key="1">
    <citation type="submission" date="2024-01" db="EMBL/GenBank/DDBJ databases">
        <title>The genome of the rayed Mediterranean limpet Patella caerulea (Linnaeus, 1758).</title>
        <authorList>
            <person name="Anh-Thu Weber A."/>
            <person name="Halstead-Nussloch G."/>
        </authorList>
    </citation>
    <scope>NUCLEOTIDE SEQUENCE [LARGE SCALE GENOMIC DNA]</scope>
    <source>
        <strain evidence="1">AATW-2023a</strain>
        <tissue evidence="1">Whole specimen</tissue>
    </source>
</reference>
<keyword evidence="2" id="KW-1185">Reference proteome</keyword>
<name>A0AAN8PH70_PATCE</name>
<comment type="caution">
    <text evidence="1">The sequence shown here is derived from an EMBL/GenBank/DDBJ whole genome shotgun (WGS) entry which is preliminary data.</text>
</comment>
<sequence>MKDSYFREQVHQFCTDQTTENIISAGEATIVCLYNGLSGERLDSLMYPRFSEKVATSSAYVQVHTLPPTSAAARYHSARVYLQVREWM</sequence>
<dbReference type="Proteomes" id="UP001347796">
    <property type="component" value="Unassembled WGS sequence"/>
</dbReference>
<evidence type="ECO:0000313" key="1">
    <source>
        <dbReference type="EMBL" id="KAK6176039.1"/>
    </source>
</evidence>
<gene>
    <name evidence="1" type="ORF">SNE40_014402</name>
</gene>
<dbReference type="EMBL" id="JAZGQO010000010">
    <property type="protein sequence ID" value="KAK6176039.1"/>
    <property type="molecule type" value="Genomic_DNA"/>
</dbReference>